<dbReference type="Gene3D" id="3.90.1150.10">
    <property type="entry name" value="Aspartate Aminotransferase, domain 1"/>
    <property type="match status" value="1"/>
</dbReference>
<evidence type="ECO:0000256" key="2">
    <source>
        <dbReference type="ARBA" id="ARBA00007970"/>
    </source>
</evidence>
<keyword evidence="4" id="KW-0808">Transferase</keyword>
<dbReference type="GO" id="GO:0008483">
    <property type="term" value="F:transaminase activity"/>
    <property type="evidence" value="ECO:0007669"/>
    <property type="project" value="UniProtKB-KW"/>
</dbReference>
<dbReference type="Pfam" id="PF00155">
    <property type="entry name" value="Aminotran_1_2"/>
    <property type="match status" value="1"/>
</dbReference>
<dbReference type="PROSITE" id="PS00599">
    <property type="entry name" value="AA_TRANSFER_CLASS_2"/>
    <property type="match status" value="1"/>
</dbReference>
<dbReference type="EMBL" id="JAMFMB010000002">
    <property type="protein sequence ID" value="MCL6282365.1"/>
    <property type="molecule type" value="Genomic_DNA"/>
</dbReference>
<dbReference type="InterPro" id="IPR015421">
    <property type="entry name" value="PyrdxlP-dep_Trfase_major"/>
</dbReference>
<name>A0ABT0PXQ0_9RHOB</name>
<dbReference type="SUPFAM" id="SSF53383">
    <property type="entry name" value="PLP-dependent transferases"/>
    <property type="match status" value="1"/>
</dbReference>
<evidence type="ECO:0000256" key="1">
    <source>
        <dbReference type="ARBA" id="ARBA00001933"/>
    </source>
</evidence>
<evidence type="ECO:0000256" key="4">
    <source>
        <dbReference type="ARBA" id="ARBA00022679"/>
    </source>
</evidence>
<accession>A0ABT0PXQ0</accession>
<dbReference type="InterPro" id="IPR015422">
    <property type="entry name" value="PyrdxlP-dep_Trfase_small"/>
</dbReference>
<reference evidence="9" key="1">
    <citation type="submission" date="2022-05" db="EMBL/GenBank/DDBJ databases">
        <authorList>
            <person name="Park J.-S."/>
        </authorList>
    </citation>
    <scope>NUCLEOTIDE SEQUENCE</scope>
    <source>
        <strain evidence="9">2012CJ41-6</strain>
    </source>
</reference>
<dbReference type="InterPro" id="IPR050106">
    <property type="entry name" value="HistidinolP_aminotransfase"/>
</dbReference>
<keyword evidence="3 9" id="KW-0032">Aminotransferase</keyword>
<dbReference type="CDD" id="cd00609">
    <property type="entry name" value="AAT_like"/>
    <property type="match status" value="1"/>
</dbReference>
<evidence type="ECO:0000256" key="3">
    <source>
        <dbReference type="ARBA" id="ARBA00022576"/>
    </source>
</evidence>
<comment type="cofactor">
    <cofactor evidence="1 7">
        <name>pyridoxal 5'-phosphate</name>
        <dbReference type="ChEBI" id="CHEBI:597326"/>
    </cofactor>
</comment>
<dbReference type="InterPro" id="IPR015424">
    <property type="entry name" value="PyrdxlP-dep_Trfase"/>
</dbReference>
<proteinExistence type="inferred from homology"/>
<keyword evidence="5 7" id="KW-0663">Pyridoxal phosphate</keyword>
<dbReference type="Proteomes" id="UP001203880">
    <property type="component" value="Unassembled WGS sequence"/>
</dbReference>
<evidence type="ECO:0000259" key="8">
    <source>
        <dbReference type="Pfam" id="PF00155"/>
    </source>
</evidence>
<evidence type="ECO:0000313" key="10">
    <source>
        <dbReference type="Proteomes" id="UP001203880"/>
    </source>
</evidence>
<organism evidence="9 10">
    <name type="scientific">Ruegeria spongiae</name>
    <dbReference type="NCBI Taxonomy" id="2942209"/>
    <lineage>
        <taxon>Bacteria</taxon>
        <taxon>Pseudomonadati</taxon>
        <taxon>Pseudomonadota</taxon>
        <taxon>Alphaproteobacteria</taxon>
        <taxon>Rhodobacterales</taxon>
        <taxon>Roseobacteraceae</taxon>
        <taxon>Ruegeria</taxon>
    </lineage>
</organism>
<feature type="domain" description="Aminotransferase class I/classII large" evidence="8">
    <location>
        <begin position="22"/>
        <end position="348"/>
    </location>
</feature>
<evidence type="ECO:0000256" key="6">
    <source>
        <dbReference type="ARBA" id="ARBA00029440"/>
    </source>
</evidence>
<dbReference type="PANTHER" id="PTHR43643:SF3">
    <property type="entry name" value="HISTIDINOL-PHOSPHATE AMINOTRANSFERASE"/>
    <property type="match status" value="1"/>
</dbReference>
<dbReference type="PANTHER" id="PTHR43643">
    <property type="entry name" value="HISTIDINOL-PHOSPHATE AMINOTRANSFERASE 2"/>
    <property type="match status" value="1"/>
</dbReference>
<gene>
    <name evidence="9" type="ORF">M3P21_02390</name>
</gene>
<evidence type="ECO:0000256" key="5">
    <source>
        <dbReference type="ARBA" id="ARBA00022898"/>
    </source>
</evidence>
<comment type="pathway">
    <text evidence="6">Amino-acid biosynthesis.</text>
</comment>
<evidence type="ECO:0000313" key="9">
    <source>
        <dbReference type="EMBL" id="MCL6282365.1"/>
    </source>
</evidence>
<dbReference type="InterPro" id="IPR001917">
    <property type="entry name" value="Aminotrans_II_pyridoxalP_BS"/>
</dbReference>
<keyword evidence="10" id="KW-1185">Reference proteome</keyword>
<dbReference type="InterPro" id="IPR004839">
    <property type="entry name" value="Aminotransferase_I/II_large"/>
</dbReference>
<dbReference type="Gene3D" id="3.40.640.10">
    <property type="entry name" value="Type I PLP-dependent aspartate aminotransferase-like (Major domain)"/>
    <property type="match status" value="1"/>
</dbReference>
<comment type="similarity">
    <text evidence="2">Belongs to the class-II pyridoxal-phosphate-dependent aminotransferase family. Histidinol-phosphate aminotransferase subfamily.</text>
</comment>
<sequence>MIRPVPHVAEMAPYALADLGGDLVSMAQNESAFPPSPRALAAARDEMAQAPLYPDPDWSELRQAIAERHMLDPNMILCGAGSMELIGCLIRAYAGPGRAVLGSAYSYAFAATASLQAQAHYRQVPEPDLAVSVDAALDNVTPDLAVVFLCNPGNPTGTMVSNADILRLRADLPGDVLLVVDQAYGEFCDAAQDPSEIFALALRGDTVVLRTFSKAYALAGARVGWGCFPPAIAGELRKLLNPNNIASASQRMAAAAMRDQVHMRAVVARTGSIREAFSERCRAMGIDVLPSHTNFVLLRFDSADRAARVDQALRRSGLLMRGMAGYGLPNCLRATICDAPVMERAATVLKEALT</sequence>
<protein>
    <submittedName>
        <fullName evidence="9">Aminotransferase class I/II-fold pyridoxal phosphate-dependent enzyme</fullName>
    </submittedName>
</protein>
<evidence type="ECO:0000256" key="7">
    <source>
        <dbReference type="RuleBase" id="RU003693"/>
    </source>
</evidence>
<dbReference type="RefSeq" id="WP_249706496.1">
    <property type="nucleotide sequence ID" value="NZ_JAMFMB010000002.1"/>
</dbReference>
<comment type="caution">
    <text evidence="9">The sequence shown here is derived from an EMBL/GenBank/DDBJ whole genome shotgun (WGS) entry which is preliminary data.</text>
</comment>